<comment type="caution">
    <text evidence="3">The sequence shown here is derived from an EMBL/GenBank/DDBJ whole genome shotgun (WGS) entry which is preliminary data.</text>
</comment>
<feature type="compositionally biased region" description="Basic and acidic residues" evidence="1">
    <location>
        <begin position="274"/>
        <end position="286"/>
    </location>
</feature>
<dbReference type="OrthoDB" id="1727284at2"/>
<keyword evidence="3" id="KW-0966">Cell projection</keyword>
<sequence length="456" mass="46987">MTVQAVKKIDVKQIKARDRDRSKGDGGDFALYLAGLVQQNRSTRPAEKSGPEGGAARGVADGTAEGMGVGKSTGKDGSTTVAVDGRYRSAVTGMKAVPLVPLDVFLQGENGEETGAGVKAGVSGELVDLAAGGSGIKAGGKGMASAIILKRAAGGYGTETGLKAEAPRDVLKREAEGAGKKVELKAAGRQGWPAAIGNDPRGKPQASSMALMVTALHKGEEKAPVAGGDAAAADVDVKGYPAAASPDGLSRVVSPWENKLNEAVSPPTFPEQGFKGDHGDAGKGKDPGGTGLHIPISASTGLKPEALPAGQEVSLPLLRNLPEITGAVLEVARVARATGRQELEIRLQPENLGHMKLTASIMDGRLVVHFLVENREAARILQAAVPDMRQTLAQQGFHLDQVYVQVGGEGSGGSQAWEQGAREWGPRRPLGRTPVPPGGGEAGISVGSWHRFDYLA</sequence>
<organism evidence="3 4">
    <name type="scientific">Neomoorella humiferrea</name>
    <dbReference type="NCBI Taxonomy" id="676965"/>
    <lineage>
        <taxon>Bacteria</taxon>
        <taxon>Bacillati</taxon>
        <taxon>Bacillota</taxon>
        <taxon>Clostridia</taxon>
        <taxon>Neomoorellales</taxon>
        <taxon>Neomoorellaceae</taxon>
        <taxon>Neomoorella</taxon>
    </lineage>
</organism>
<name>A0A2T0AN80_9FIRM</name>
<dbReference type="InterPro" id="IPR038610">
    <property type="entry name" value="FliK-like_C_sf"/>
</dbReference>
<dbReference type="Gene3D" id="3.30.750.140">
    <property type="match status" value="1"/>
</dbReference>
<dbReference type="Proteomes" id="UP000238415">
    <property type="component" value="Unassembled WGS sequence"/>
</dbReference>
<dbReference type="Pfam" id="PF02120">
    <property type="entry name" value="Flg_hook"/>
    <property type="match status" value="1"/>
</dbReference>
<protein>
    <submittedName>
        <fullName evidence="3">Flagellar hook-length control protein FliK</fullName>
    </submittedName>
</protein>
<dbReference type="EMBL" id="PVXM01000049">
    <property type="protein sequence ID" value="PRR70264.1"/>
    <property type="molecule type" value="Genomic_DNA"/>
</dbReference>
<keyword evidence="3" id="KW-0969">Cilium</keyword>
<feature type="domain" description="Flagellar hook-length control protein-like C-terminal" evidence="2">
    <location>
        <begin position="335"/>
        <end position="411"/>
    </location>
</feature>
<reference evidence="3 4" key="1">
    <citation type="submission" date="2018-03" db="EMBL/GenBank/DDBJ databases">
        <title>Genome sequence of Moorella humiferrea DSM 23265.</title>
        <authorList>
            <person name="Poehlein A."/>
            <person name="Daniel R."/>
        </authorList>
    </citation>
    <scope>NUCLEOTIDE SEQUENCE [LARGE SCALE GENOMIC DNA]</scope>
    <source>
        <strain evidence="3 4">DSM 23265</strain>
    </source>
</reference>
<dbReference type="InterPro" id="IPR052563">
    <property type="entry name" value="FliK"/>
</dbReference>
<gene>
    <name evidence="3" type="ORF">MOHU_20550</name>
</gene>
<evidence type="ECO:0000259" key="2">
    <source>
        <dbReference type="Pfam" id="PF02120"/>
    </source>
</evidence>
<accession>A0A2T0AN80</accession>
<feature type="region of interest" description="Disordered" evidence="1">
    <location>
        <begin position="40"/>
        <end position="78"/>
    </location>
</feature>
<feature type="region of interest" description="Disordered" evidence="1">
    <location>
        <begin position="414"/>
        <end position="444"/>
    </location>
</feature>
<proteinExistence type="predicted"/>
<dbReference type="CDD" id="cd17470">
    <property type="entry name" value="T3SS_Flik_C"/>
    <property type="match status" value="1"/>
</dbReference>
<dbReference type="RefSeq" id="WP_106005975.1">
    <property type="nucleotide sequence ID" value="NZ_CP136419.1"/>
</dbReference>
<evidence type="ECO:0000313" key="3">
    <source>
        <dbReference type="EMBL" id="PRR70264.1"/>
    </source>
</evidence>
<evidence type="ECO:0000313" key="4">
    <source>
        <dbReference type="Proteomes" id="UP000238415"/>
    </source>
</evidence>
<evidence type="ECO:0000256" key="1">
    <source>
        <dbReference type="SAM" id="MobiDB-lite"/>
    </source>
</evidence>
<dbReference type="PANTHER" id="PTHR37533:SF2">
    <property type="entry name" value="FLAGELLAR HOOK-LENGTH CONTROL PROTEIN"/>
    <property type="match status" value="1"/>
</dbReference>
<keyword evidence="3" id="KW-0282">Flagellum</keyword>
<dbReference type="PANTHER" id="PTHR37533">
    <property type="entry name" value="FLAGELLAR HOOK-LENGTH CONTROL PROTEIN"/>
    <property type="match status" value="1"/>
</dbReference>
<keyword evidence="4" id="KW-1185">Reference proteome</keyword>
<feature type="region of interest" description="Disordered" evidence="1">
    <location>
        <begin position="263"/>
        <end position="297"/>
    </location>
</feature>
<dbReference type="AlphaFoldDB" id="A0A2T0AN80"/>
<dbReference type="InterPro" id="IPR021136">
    <property type="entry name" value="Flagellar_hook_control-like_C"/>
</dbReference>